<organism evidence="1">
    <name type="scientific">Pseudomonas phage Lyrsu03</name>
    <dbReference type="NCBI Taxonomy" id="3138537"/>
    <lineage>
        <taxon>Viruses</taxon>
    </lineage>
</organism>
<sequence>MVYFVRWVLPFLLAMFPMQTVAELVVVALRRLSKKTDNTFDDELVGVLERRFNIPPTPEVVANAVERTN</sequence>
<proteinExistence type="predicted"/>
<accession>A0AAU6VZL7</accession>
<reference evidence="1" key="1">
    <citation type="journal article" date="2024" name="J. Gen. Virol.">
        <title>Novel phages of Pseudomonas syringae unveil numerous potential auxiliary metabolic genes.</title>
        <authorList>
            <person name="Feltin C."/>
            <person name="Garneau J.R."/>
            <person name="Morris C.E."/>
            <person name="Berard A."/>
            <person name="Torres-Barcelo C."/>
        </authorList>
    </citation>
    <scope>NUCLEOTIDE SEQUENCE</scope>
</reference>
<name>A0AAU6VZL7_9VIRU</name>
<protein>
    <submittedName>
        <fullName evidence="1">Uncharacterized protein</fullName>
    </submittedName>
</protein>
<gene>
    <name evidence="1" type="ORF">Lyrsu03_00014</name>
</gene>
<dbReference type="EMBL" id="PP179314">
    <property type="protein sequence ID" value="XAI69812.1"/>
    <property type="molecule type" value="Genomic_DNA"/>
</dbReference>
<evidence type="ECO:0000313" key="1">
    <source>
        <dbReference type="EMBL" id="XAI69812.1"/>
    </source>
</evidence>